<dbReference type="PROSITE" id="PS51318">
    <property type="entry name" value="TAT"/>
    <property type="match status" value="1"/>
</dbReference>
<dbReference type="Gene3D" id="3.40.190.10">
    <property type="entry name" value="Periplasmic binding protein-like II"/>
    <property type="match status" value="1"/>
</dbReference>
<dbReference type="InterPro" id="IPR006059">
    <property type="entry name" value="SBP"/>
</dbReference>
<dbReference type="SUPFAM" id="SSF53850">
    <property type="entry name" value="Periplasmic binding protein-like II"/>
    <property type="match status" value="1"/>
</dbReference>
<accession>A0A6B0YR01</accession>
<organism evidence="2">
    <name type="scientific">Caldilineaceae bacterium SB0664_bin_27</name>
    <dbReference type="NCBI Taxonomy" id="2605260"/>
    <lineage>
        <taxon>Bacteria</taxon>
        <taxon>Bacillati</taxon>
        <taxon>Chloroflexota</taxon>
        <taxon>Caldilineae</taxon>
        <taxon>Caldilineales</taxon>
        <taxon>Caldilineaceae</taxon>
    </lineage>
</organism>
<reference evidence="2" key="1">
    <citation type="submission" date="2019-09" db="EMBL/GenBank/DDBJ databases">
        <title>Characterisation of the sponge microbiome using genome-centric metagenomics.</title>
        <authorList>
            <person name="Engelberts J.P."/>
            <person name="Robbins S.J."/>
            <person name="De Goeij J.M."/>
            <person name="Aranda M."/>
            <person name="Bell S.C."/>
            <person name="Webster N.S."/>
        </authorList>
    </citation>
    <scope>NUCLEOTIDE SEQUENCE</scope>
    <source>
        <strain evidence="2">SB0664_bin_27</strain>
    </source>
</reference>
<name>A0A6B0YR01_9CHLR</name>
<dbReference type="PROSITE" id="PS51257">
    <property type="entry name" value="PROKAR_LIPOPROTEIN"/>
    <property type="match status" value="1"/>
</dbReference>
<protein>
    <submittedName>
        <fullName evidence="2">Sugar ABC transporter substrate-binding protein</fullName>
    </submittedName>
</protein>
<dbReference type="PANTHER" id="PTHR43649:SF12">
    <property type="entry name" value="DIACETYLCHITOBIOSE BINDING PROTEIN DASA"/>
    <property type="match status" value="1"/>
</dbReference>
<proteinExistence type="predicted"/>
<dbReference type="InterPro" id="IPR006311">
    <property type="entry name" value="TAT_signal"/>
</dbReference>
<feature type="signal peptide" evidence="1">
    <location>
        <begin position="1"/>
        <end position="25"/>
    </location>
</feature>
<feature type="chain" id="PRO_5025571579" evidence="1">
    <location>
        <begin position="26"/>
        <end position="456"/>
    </location>
</feature>
<dbReference type="CDD" id="cd13585">
    <property type="entry name" value="PBP2_TMBP_like"/>
    <property type="match status" value="1"/>
</dbReference>
<dbReference type="AlphaFoldDB" id="A0A6B0YR01"/>
<sequence>MQRTEMSRRSFLQLAAGSTAVGALAACAAPMPAGGDMGASAEPITLNFFNRGGQFIENVMDQQMSLYREANPNIEFEINAVAGASHQEALLIMISAGTGPDMWFDANRTTGPLTRKGVTTNLEPYFEADPDFSEDDYVENVWIAQTYDGARWGIPWDSGAMLMAFNIDLFDEVGVPHPEPDAWMTWDEIVELAKVLTFDLDDNSASDSDFDPARVRQYGLRAGFGHGRPTYIWGNDAEIIADDGTMPMDSDEFIEAMNWLADLGLKHFVNPSPAYEAAGETSLQAGNVAMQHIGVWSLGRINQAGVNWGTFPVPYNKTKTSYGHYSPLCVFSQTDYPQESYDFISWACLSNPGQQILVDLGMQQPTRKDLREQFLTNESPPEMKYRQAFYDAFEDKATFRWPGDTIGSYYGGWYQTMLDYWGPYLDQLWIGDIRWEDVATEVRQGSEHILQTGEIT</sequence>
<keyword evidence="1" id="KW-0732">Signal</keyword>
<evidence type="ECO:0000256" key="1">
    <source>
        <dbReference type="SAM" id="SignalP"/>
    </source>
</evidence>
<dbReference type="Pfam" id="PF01547">
    <property type="entry name" value="SBP_bac_1"/>
    <property type="match status" value="1"/>
</dbReference>
<comment type="caution">
    <text evidence="2">The sequence shown here is derived from an EMBL/GenBank/DDBJ whole genome shotgun (WGS) entry which is preliminary data.</text>
</comment>
<dbReference type="EMBL" id="VXRG01000004">
    <property type="protein sequence ID" value="MXY91888.1"/>
    <property type="molecule type" value="Genomic_DNA"/>
</dbReference>
<evidence type="ECO:0000313" key="2">
    <source>
        <dbReference type="EMBL" id="MXY91888.1"/>
    </source>
</evidence>
<dbReference type="InterPro" id="IPR050490">
    <property type="entry name" value="Bact_solute-bd_prot1"/>
</dbReference>
<dbReference type="PANTHER" id="PTHR43649">
    <property type="entry name" value="ARABINOSE-BINDING PROTEIN-RELATED"/>
    <property type="match status" value="1"/>
</dbReference>
<gene>
    <name evidence="2" type="ORF">F4Y42_00375</name>
</gene>